<comment type="caution">
    <text evidence="1">The sequence shown here is derived from an EMBL/GenBank/DDBJ whole genome shotgun (WGS) entry which is preliminary data.</text>
</comment>
<dbReference type="Proteomes" id="UP001431449">
    <property type="component" value="Unassembled WGS sequence"/>
</dbReference>
<protein>
    <submittedName>
        <fullName evidence="1">Uncharacterized protein</fullName>
    </submittedName>
</protein>
<evidence type="ECO:0000313" key="2">
    <source>
        <dbReference type="Proteomes" id="UP001431449"/>
    </source>
</evidence>
<dbReference type="RefSeq" id="WP_248211695.1">
    <property type="nucleotide sequence ID" value="NZ_JALNMH010000026.1"/>
</dbReference>
<dbReference type="EMBL" id="JALNMH010000026">
    <property type="protein sequence ID" value="MCK7595625.1"/>
    <property type="molecule type" value="Genomic_DNA"/>
</dbReference>
<sequence>MNRTSGNPRALFFNEEGTMIPPFRGSGWRGCAINRDRFDHTNMPRELFEAIVHSASSPYLLLARYSPDSEGSERITPEWEAFRAHVFNAENWALEFVLYDPTERWAILADADVTVFGAEPALAAHVDQALSTHALSLARLTDRDFPDLNPMSQPGAPYLLAVSGRWPCDGKI</sequence>
<name>A0ABT0GM59_9GAMM</name>
<accession>A0ABT0GM59</accession>
<gene>
    <name evidence="1" type="ORF">M0G41_18410</name>
</gene>
<evidence type="ECO:0000313" key="1">
    <source>
        <dbReference type="EMBL" id="MCK7595625.1"/>
    </source>
</evidence>
<keyword evidence="2" id="KW-1185">Reference proteome</keyword>
<proteinExistence type="predicted"/>
<reference evidence="1" key="1">
    <citation type="submission" date="2022-04" db="EMBL/GenBank/DDBJ databases">
        <title>Lysobacter sp. CAU 1642 isolated from sea sand.</title>
        <authorList>
            <person name="Kim W."/>
        </authorList>
    </citation>
    <scope>NUCLEOTIDE SEQUENCE</scope>
    <source>
        <strain evidence="1">CAU 1642</strain>
    </source>
</reference>
<organism evidence="1 2">
    <name type="scientific">Pseudomarimonas salicorniae</name>
    <dbReference type="NCBI Taxonomy" id="2933270"/>
    <lineage>
        <taxon>Bacteria</taxon>
        <taxon>Pseudomonadati</taxon>
        <taxon>Pseudomonadota</taxon>
        <taxon>Gammaproteobacteria</taxon>
        <taxon>Lysobacterales</taxon>
        <taxon>Lysobacteraceae</taxon>
        <taxon>Pseudomarimonas</taxon>
    </lineage>
</organism>